<dbReference type="EMBL" id="CAJVCH010202460">
    <property type="protein sequence ID" value="CAG7730906.1"/>
    <property type="molecule type" value="Genomic_DNA"/>
</dbReference>
<evidence type="ECO:0000313" key="2">
    <source>
        <dbReference type="EMBL" id="CAG7730906.1"/>
    </source>
</evidence>
<name>A0A8J2K9C8_9HEXA</name>
<gene>
    <name evidence="2" type="ORF">AFUS01_LOCUS19521</name>
</gene>
<dbReference type="PANTHER" id="PTHR47611">
    <property type="entry name" value="HAT DIMERISATION DOMAIN, C-TERMINAL"/>
    <property type="match status" value="1"/>
</dbReference>
<dbReference type="AlphaFoldDB" id="A0A8J2K9C8"/>
<feature type="domain" description="HAT C-terminal dimerisation" evidence="1">
    <location>
        <begin position="60"/>
        <end position="137"/>
    </location>
</feature>
<sequence>ELGLNTVSLEEAHTTASDVLTQVTDNAPQTSGNGTSCDRILSTDFGFLIPFNVPATTKSELERYLEESTANLSSDPLKYWLENQRSYPNLAKLTRIYLGFPASTGDVERLFFVAGWLKRQRRNKLSLDLIQDILIVRNVEIPLWKSRLG</sequence>
<proteinExistence type="predicted"/>
<protein>
    <recommendedName>
        <fullName evidence="1">HAT C-terminal dimerisation domain-containing protein</fullName>
    </recommendedName>
</protein>
<dbReference type="InterPro" id="IPR008906">
    <property type="entry name" value="HATC_C_dom"/>
</dbReference>
<organism evidence="2 3">
    <name type="scientific">Allacma fusca</name>
    <dbReference type="NCBI Taxonomy" id="39272"/>
    <lineage>
        <taxon>Eukaryota</taxon>
        <taxon>Metazoa</taxon>
        <taxon>Ecdysozoa</taxon>
        <taxon>Arthropoda</taxon>
        <taxon>Hexapoda</taxon>
        <taxon>Collembola</taxon>
        <taxon>Symphypleona</taxon>
        <taxon>Sminthuridae</taxon>
        <taxon>Allacma</taxon>
    </lineage>
</organism>
<dbReference type="Proteomes" id="UP000708208">
    <property type="component" value="Unassembled WGS sequence"/>
</dbReference>
<dbReference type="GO" id="GO:0046983">
    <property type="term" value="F:protein dimerization activity"/>
    <property type="evidence" value="ECO:0007669"/>
    <property type="project" value="InterPro"/>
</dbReference>
<accession>A0A8J2K9C8</accession>
<dbReference type="Pfam" id="PF05699">
    <property type="entry name" value="Dimer_Tnp_hAT"/>
    <property type="match status" value="1"/>
</dbReference>
<evidence type="ECO:0000313" key="3">
    <source>
        <dbReference type="Proteomes" id="UP000708208"/>
    </source>
</evidence>
<reference evidence="2" key="1">
    <citation type="submission" date="2021-06" db="EMBL/GenBank/DDBJ databases">
        <authorList>
            <person name="Hodson N. C."/>
            <person name="Mongue J. A."/>
            <person name="Jaron S. K."/>
        </authorList>
    </citation>
    <scope>NUCLEOTIDE SEQUENCE</scope>
</reference>
<feature type="non-terminal residue" evidence="2">
    <location>
        <position position="1"/>
    </location>
</feature>
<evidence type="ECO:0000259" key="1">
    <source>
        <dbReference type="Pfam" id="PF05699"/>
    </source>
</evidence>
<keyword evidence="3" id="KW-1185">Reference proteome</keyword>
<dbReference type="PANTHER" id="PTHR47611:SF3">
    <property type="entry name" value="HAT C-TERMINAL DIMERISATION DOMAIN-CONTAINING PROTEIN"/>
    <property type="match status" value="1"/>
</dbReference>
<dbReference type="OrthoDB" id="10064099at2759"/>
<comment type="caution">
    <text evidence="2">The sequence shown here is derived from an EMBL/GenBank/DDBJ whole genome shotgun (WGS) entry which is preliminary data.</text>
</comment>